<proteinExistence type="predicted"/>
<dbReference type="EMBL" id="JAPZBR010000002">
    <property type="protein sequence ID" value="KAJ5361975.1"/>
    <property type="molecule type" value="Genomic_DNA"/>
</dbReference>
<evidence type="ECO:0000313" key="1">
    <source>
        <dbReference type="EMBL" id="KAJ5361975.1"/>
    </source>
</evidence>
<organism evidence="1 2">
    <name type="scientific">Penicillium brevicompactum</name>
    <dbReference type="NCBI Taxonomy" id="5074"/>
    <lineage>
        <taxon>Eukaryota</taxon>
        <taxon>Fungi</taxon>
        <taxon>Dikarya</taxon>
        <taxon>Ascomycota</taxon>
        <taxon>Pezizomycotina</taxon>
        <taxon>Eurotiomycetes</taxon>
        <taxon>Eurotiomycetidae</taxon>
        <taxon>Eurotiales</taxon>
        <taxon>Aspergillaceae</taxon>
        <taxon>Penicillium</taxon>
    </lineage>
</organism>
<dbReference type="Proteomes" id="UP001148299">
    <property type="component" value="Unassembled WGS sequence"/>
</dbReference>
<accession>A0A9W9V0H5</accession>
<protein>
    <recommendedName>
        <fullName evidence="3">Fungal N-terminal domain-containing protein</fullName>
    </recommendedName>
</protein>
<name>A0A9W9V0H5_PENBR</name>
<reference evidence="1" key="2">
    <citation type="journal article" date="2023" name="IMA Fungus">
        <title>Comparative genomic study of the Penicillium genus elucidates a diverse pangenome and 15 lateral gene transfer events.</title>
        <authorList>
            <person name="Petersen C."/>
            <person name="Sorensen T."/>
            <person name="Nielsen M.R."/>
            <person name="Sondergaard T.E."/>
            <person name="Sorensen J.L."/>
            <person name="Fitzpatrick D.A."/>
            <person name="Frisvad J.C."/>
            <person name="Nielsen K.L."/>
        </authorList>
    </citation>
    <scope>NUCLEOTIDE SEQUENCE</scope>
    <source>
        <strain evidence="1">IBT 35675</strain>
    </source>
</reference>
<keyword evidence="2" id="KW-1185">Reference proteome</keyword>
<dbReference type="PANTHER" id="PTHR38886">
    <property type="entry name" value="SESA DOMAIN-CONTAINING PROTEIN"/>
    <property type="match status" value="1"/>
</dbReference>
<sequence length="160" mass="18337">MASLSVGDIVLCSQIVYRLLAAATVGRRDAPRDIRELDNVLLALNLSLDHLCKVAAVDSSQQNDMDPSAVDIRHNLKFMIQSCRQTLEDLERTTFKYREMMRTSRSTNRSSSSPVSQVSRLKSQWRRFMWDLRGESLASYRKKLETHTAAINLMLNTCIW</sequence>
<evidence type="ECO:0000313" key="2">
    <source>
        <dbReference type="Proteomes" id="UP001148299"/>
    </source>
</evidence>
<dbReference type="AlphaFoldDB" id="A0A9W9V0H5"/>
<dbReference type="PANTHER" id="PTHR38886:SF1">
    <property type="entry name" value="NACHT-NTPASE AND P-LOOP NTPASES N-TERMINAL DOMAIN-CONTAINING PROTEIN"/>
    <property type="match status" value="1"/>
</dbReference>
<comment type="caution">
    <text evidence="1">The sequence shown here is derived from an EMBL/GenBank/DDBJ whole genome shotgun (WGS) entry which is preliminary data.</text>
</comment>
<reference evidence="1" key="1">
    <citation type="submission" date="2022-12" db="EMBL/GenBank/DDBJ databases">
        <authorList>
            <person name="Petersen C."/>
        </authorList>
    </citation>
    <scope>NUCLEOTIDE SEQUENCE</scope>
    <source>
        <strain evidence="1">IBT 35675</strain>
    </source>
</reference>
<gene>
    <name evidence="1" type="ORF">N7541_002819</name>
</gene>
<evidence type="ECO:0008006" key="3">
    <source>
        <dbReference type="Google" id="ProtNLM"/>
    </source>
</evidence>